<proteinExistence type="predicted"/>
<evidence type="ECO:0000256" key="1">
    <source>
        <dbReference type="SAM" id="Phobius"/>
    </source>
</evidence>
<feature type="domain" description="Phosphatidic acid phosphatase type 2/haloperoxidase" evidence="2">
    <location>
        <begin position="147"/>
        <end position="260"/>
    </location>
</feature>
<dbReference type="Gene3D" id="1.20.144.10">
    <property type="entry name" value="Phosphatidic acid phosphatase type 2/haloperoxidase"/>
    <property type="match status" value="1"/>
</dbReference>
<reference evidence="4" key="1">
    <citation type="journal article" date="2019" name="Int. J. Syst. Evol. Microbiol.">
        <title>The Global Catalogue of Microorganisms (GCM) 10K type strain sequencing project: providing services to taxonomists for standard genome sequencing and annotation.</title>
        <authorList>
            <consortium name="The Broad Institute Genomics Platform"/>
            <consortium name="The Broad Institute Genome Sequencing Center for Infectious Disease"/>
            <person name="Wu L."/>
            <person name="Ma J."/>
        </authorList>
    </citation>
    <scope>NUCLEOTIDE SEQUENCE [LARGE SCALE GENOMIC DNA]</scope>
    <source>
        <strain evidence="4">KCTC 52368</strain>
    </source>
</reference>
<evidence type="ECO:0000259" key="2">
    <source>
        <dbReference type="SMART" id="SM00014"/>
    </source>
</evidence>
<dbReference type="Proteomes" id="UP001597526">
    <property type="component" value="Unassembled WGS sequence"/>
</dbReference>
<gene>
    <name evidence="3" type="ORF">ACFSQJ_18310</name>
</gene>
<dbReference type="PANTHER" id="PTHR14969">
    <property type="entry name" value="SPHINGOSINE-1-PHOSPHATE PHOSPHOHYDROLASE"/>
    <property type="match status" value="1"/>
</dbReference>
<dbReference type="SUPFAM" id="SSF48317">
    <property type="entry name" value="Acid phosphatase/Vanadium-dependent haloperoxidase"/>
    <property type="match status" value="1"/>
</dbReference>
<protein>
    <submittedName>
        <fullName evidence="3">Phosphatase PAP2 family protein</fullName>
    </submittedName>
</protein>
<keyword evidence="1" id="KW-1133">Transmembrane helix</keyword>
<evidence type="ECO:0000313" key="3">
    <source>
        <dbReference type="EMBL" id="MFD2588885.1"/>
    </source>
</evidence>
<dbReference type="PANTHER" id="PTHR14969:SF13">
    <property type="entry name" value="AT30094P"/>
    <property type="match status" value="1"/>
</dbReference>
<dbReference type="InterPro" id="IPR036938">
    <property type="entry name" value="PAP2/HPO_sf"/>
</dbReference>
<comment type="caution">
    <text evidence="3">The sequence shown here is derived from an EMBL/GenBank/DDBJ whole genome shotgun (WGS) entry which is preliminary data.</text>
</comment>
<organism evidence="3 4">
    <name type="scientific">Croceitalea marina</name>
    <dbReference type="NCBI Taxonomy" id="1775166"/>
    <lineage>
        <taxon>Bacteria</taxon>
        <taxon>Pseudomonadati</taxon>
        <taxon>Bacteroidota</taxon>
        <taxon>Flavobacteriia</taxon>
        <taxon>Flavobacteriales</taxon>
        <taxon>Flavobacteriaceae</taxon>
        <taxon>Croceitalea</taxon>
    </lineage>
</organism>
<evidence type="ECO:0000313" key="4">
    <source>
        <dbReference type="Proteomes" id="UP001597526"/>
    </source>
</evidence>
<accession>A0ABW5N2A4</accession>
<dbReference type="EMBL" id="JBHULB010000082">
    <property type="protein sequence ID" value="MFD2588885.1"/>
    <property type="molecule type" value="Genomic_DNA"/>
</dbReference>
<dbReference type="SMART" id="SM00014">
    <property type="entry name" value="acidPPc"/>
    <property type="match status" value="1"/>
</dbReference>
<name>A0ABW5N2A4_9FLAO</name>
<feature type="transmembrane region" description="Helical" evidence="1">
    <location>
        <begin position="12"/>
        <end position="32"/>
    </location>
</feature>
<keyword evidence="1" id="KW-0812">Transmembrane</keyword>
<dbReference type="RefSeq" id="WP_377768347.1">
    <property type="nucleotide sequence ID" value="NZ_JBHULB010000082.1"/>
</dbReference>
<keyword evidence="1" id="KW-0472">Membrane</keyword>
<dbReference type="InterPro" id="IPR000326">
    <property type="entry name" value="PAP2/HPO"/>
</dbReference>
<keyword evidence="4" id="KW-1185">Reference proteome</keyword>
<dbReference type="Pfam" id="PF01569">
    <property type="entry name" value="PAP2"/>
    <property type="match status" value="1"/>
</dbReference>
<sequence>MLLKFEPYFKYNPFFVKISVFILLYLFFTIQLCAQTDSESTFSDKTTWQLFKYDIGNVFKGVGHSYTRPLHWEGKQWGTFGTIVAGTGLLYVFDEQTSEFIRRQQLGIPRFIRDYGTKYGSPQYNYMLTGGVYLTGLFTKDEKLRRTGVLLIASASSAGLLQQVTKSVVGRARPVSNKGKDTFDPFNSSRKFHSFPSGHTILAFTNAYAIAKQFKSPWLKGGIYAIGLVPGVSRLWDGEHWLSDVALGVAISIFTVESIDRYLDRKYDEKYNDQQQEKKISWNLNIGPGRVGLVGRF</sequence>